<dbReference type="PANTHER" id="PTHR45892">
    <property type="entry name" value="AMINOACYLASE-1"/>
    <property type="match status" value="1"/>
</dbReference>
<dbReference type="NCBIfam" id="TIGR01880">
    <property type="entry name" value="Ac-peptdase-euk"/>
    <property type="match status" value="1"/>
</dbReference>
<dbReference type="Proteomes" id="UP000801492">
    <property type="component" value="Unassembled WGS sequence"/>
</dbReference>
<dbReference type="OrthoDB" id="3064516at2759"/>
<evidence type="ECO:0000313" key="13">
    <source>
        <dbReference type="Proteomes" id="UP000801492"/>
    </source>
</evidence>
<evidence type="ECO:0000256" key="1">
    <source>
        <dbReference type="ARBA" id="ARBA00004496"/>
    </source>
</evidence>
<keyword evidence="7 10" id="KW-0862">Zinc</keyword>
<comment type="subcellular location">
    <subcellularLocation>
        <location evidence="1">Cytoplasm</location>
    </subcellularLocation>
</comment>
<dbReference type="GO" id="GO:0006520">
    <property type="term" value="P:amino acid metabolic process"/>
    <property type="evidence" value="ECO:0007669"/>
    <property type="project" value="InterPro"/>
</dbReference>
<feature type="binding site" evidence="10">
    <location>
        <position position="77"/>
    </location>
    <ligand>
        <name>Zn(2+)</name>
        <dbReference type="ChEBI" id="CHEBI:29105"/>
        <label>1</label>
    </ligand>
</feature>
<reference evidence="12" key="1">
    <citation type="submission" date="2019-08" db="EMBL/GenBank/DDBJ databases">
        <title>The genome of the North American firefly Photinus pyralis.</title>
        <authorList>
            <consortium name="Photinus pyralis genome working group"/>
            <person name="Fallon T.R."/>
            <person name="Sander Lower S.E."/>
            <person name="Weng J.-K."/>
        </authorList>
    </citation>
    <scope>NUCLEOTIDE SEQUENCE</scope>
    <source>
        <strain evidence="12">TRF0915ILg1</strain>
        <tissue evidence="12">Whole body</tissue>
    </source>
</reference>
<evidence type="ECO:0000259" key="11">
    <source>
        <dbReference type="Pfam" id="PF07687"/>
    </source>
</evidence>
<dbReference type="FunFam" id="3.40.630.10:FF:000019">
    <property type="entry name" value="Aminoacylase 1"/>
    <property type="match status" value="1"/>
</dbReference>
<dbReference type="InterPro" id="IPR002933">
    <property type="entry name" value="Peptidase_M20"/>
</dbReference>
<dbReference type="SUPFAM" id="SSF53187">
    <property type="entry name" value="Zn-dependent exopeptidases"/>
    <property type="match status" value="1"/>
</dbReference>
<feature type="active site" evidence="9">
    <location>
        <position position="79"/>
    </location>
</feature>
<dbReference type="InterPro" id="IPR052083">
    <property type="entry name" value="Aminoacylase-1_M20A"/>
</dbReference>
<sequence>MMNDLDQLAIENFREYLRIPSVHPDVNYDDCVTFVKNQAASLGLPVQVYHCFPNKPIVIVTWIGREPDLPSILLNGHMDVVPVFKEEWTHDPFGAVMDENGDIYARGAQDMKSTSIQYLEAIRRLKMDNVTLRRTIHVSFVPDEEILGAEGMGAFVKSKEFEELNVGFALDEGAPNSVDAYRLFYGERNRWAIRIHCPGQTGHGSLLLDNTAGEKVRKILDKFYDLREQEKKKLDDDPSLNTGDVSTINLTVIEGGVQNNVIPSEFVISIDCRFAITVDLEEFEKTLNEWCEEAGEGVWIEFEAKIPRIPPTKLDETNPFWMAFKKTFDDMNAELQPQIFSAASDVRYLRAVNIPGLGFAPMNHTPVLAHAHDEYLNKDIFLRGIGIYYKVIPAVANVEEIPTQQ</sequence>
<evidence type="ECO:0000256" key="8">
    <source>
        <dbReference type="ARBA" id="ARBA00029656"/>
    </source>
</evidence>
<name>A0A8K0CYL7_IGNLU</name>
<feature type="binding site" evidence="10">
    <location>
        <position position="110"/>
    </location>
    <ligand>
        <name>Zn(2+)</name>
        <dbReference type="ChEBI" id="CHEBI:29105"/>
        <label>1</label>
    </ligand>
</feature>
<protein>
    <recommendedName>
        <fullName evidence="3">N-acyl-aliphatic-L-amino acid amidohydrolase</fullName>
        <ecNumber evidence="3">3.5.1.14</ecNumber>
    </recommendedName>
    <alternativeName>
        <fullName evidence="8">N-acyl-L-amino-acid amidohydrolase</fullName>
    </alternativeName>
</protein>
<dbReference type="Pfam" id="PF07687">
    <property type="entry name" value="M20_dimer"/>
    <property type="match status" value="1"/>
</dbReference>
<feature type="binding site" evidence="10">
    <location>
        <position position="110"/>
    </location>
    <ligand>
        <name>Zn(2+)</name>
        <dbReference type="ChEBI" id="CHEBI:29105"/>
        <label>2</label>
    </ligand>
</feature>
<dbReference type="PIRSF" id="PIRSF036696">
    <property type="entry name" value="ACY-1"/>
    <property type="match status" value="1"/>
</dbReference>
<dbReference type="AlphaFoldDB" id="A0A8K0CYL7"/>
<dbReference type="InterPro" id="IPR010159">
    <property type="entry name" value="N-acyl_aa_amidohydrolase"/>
</dbReference>
<dbReference type="PROSITE" id="PS00758">
    <property type="entry name" value="ARGE_DAPE_CPG2_1"/>
    <property type="match status" value="1"/>
</dbReference>
<evidence type="ECO:0000256" key="6">
    <source>
        <dbReference type="ARBA" id="ARBA00022801"/>
    </source>
</evidence>
<organism evidence="12 13">
    <name type="scientific">Ignelater luminosus</name>
    <name type="common">Cucubano</name>
    <name type="synonym">Pyrophorus luminosus</name>
    <dbReference type="NCBI Taxonomy" id="2038154"/>
    <lineage>
        <taxon>Eukaryota</taxon>
        <taxon>Metazoa</taxon>
        <taxon>Ecdysozoa</taxon>
        <taxon>Arthropoda</taxon>
        <taxon>Hexapoda</taxon>
        <taxon>Insecta</taxon>
        <taxon>Pterygota</taxon>
        <taxon>Neoptera</taxon>
        <taxon>Endopterygota</taxon>
        <taxon>Coleoptera</taxon>
        <taxon>Polyphaga</taxon>
        <taxon>Elateriformia</taxon>
        <taxon>Elateroidea</taxon>
        <taxon>Elateridae</taxon>
        <taxon>Agrypninae</taxon>
        <taxon>Pyrophorini</taxon>
        <taxon>Ignelater</taxon>
    </lineage>
</organism>
<evidence type="ECO:0000256" key="3">
    <source>
        <dbReference type="ARBA" id="ARBA00011913"/>
    </source>
</evidence>
<feature type="domain" description="Peptidase M20 dimerisation" evidence="11">
    <location>
        <begin position="185"/>
        <end position="295"/>
    </location>
</feature>
<dbReference type="SUPFAM" id="SSF55031">
    <property type="entry name" value="Bacterial exopeptidase dimerisation domain"/>
    <property type="match status" value="1"/>
</dbReference>
<dbReference type="InterPro" id="IPR036264">
    <property type="entry name" value="Bact_exopeptidase_dim_dom"/>
</dbReference>
<feature type="binding site" evidence="10">
    <location>
        <position position="172"/>
    </location>
    <ligand>
        <name>Zn(2+)</name>
        <dbReference type="ChEBI" id="CHEBI:29105"/>
        <label>1</label>
    </ligand>
</feature>
<comment type="caution">
    <text evidence="12">The sequence shown here is derived from an EMBL/GenBank/DDBJ whole genome shotgun (WGS) entry which is preliminary data.</text>
</comment>
<dbReference type="GO" id="GO:0046872">
    <property type="term" value="F:metal ion binding"/>
    <property type="evidence" value="ECO:0007669"/>
    <property type="project" value="UniProtKB-KW"/>
</dbReference>
<dbReference type="Gene3D" id="3.30.70.360">
    <property type="match status" value="1"/>
</dbReference>
<evidence type="ECO:0000256" key="2">
    <source>
        <dbReference type="ARBA" id="ARBA00006247"/>
    </source>
</evidence>
<dbReference type="EMBL" id="VTPC01007499">
    <property type="protein sequence ID" value="KAF2893961.1"/>
    <property type="molecule type" value="Genomic_DNA"/>
</dbReference>
<proteinExistence type="inferred from homology"/>
<keyword evidence="5 10" id="KW-0479">Metal-binding</keyword>
<evidence type="ECO:0000256" key="9">
    <source>
        <dbReference type="PIRSR" id="PIRSR036696-1"/>
    </source>
</evidence>
<dbReference type="InterPro" id="IPR011650">
    <property type="entry name" value="Peptidase_M20_dimer"/>
</dbReference>
<evidence type="ECO:0000256" key="5">
    <source>
        <dbReference type="ARBA" id="ARBA00022723"/>
    </source>
</evidence>
<dbReference type="Pfam" id="PF01546">
    <property type="entry name" value="Peptidase_M20"/>
    <property type="match status" value="1"/>
</dbReference>
<accession>A0A8K0CYL7</accession>
<dbReference type="GO" id="GO:0005737">
    <property type="term" value="C:cytoplasm"/>
    <property type="evidence" value="ECO:0007669"/>
    <property type="project" value="UniProtKB-SubCell"/>
</dbReference>
<evidence type="ECO:0000256" key="4">
    <source>
        <dbReference type="ARBA" id="ARBA00022490"/>
    </source>
</evidence>
<keyword evidence="13" id="KW-1185">Reference proteome</keyword>
<dbReference type="FunFam" id="3.30.70.360:FF:000005">
    <property type="entry name" value="Putative Aminoacylase-1"/>
    <property type="match status" value="1"/>
</dbReference>
<dbReference type="PANTHER" id="PTHR45892:SF1">
    <property type="entry name" value="AMINOACYLASE-1"/>
    <property type="match status" value="1"/>
</dbReference>
<feature type="active site" description="Proton acceptor" evidence="9">
    <location>
        <position position="144"/>
    </location>
</feature>
<gene>
    <name evidence="12" type="ORF">ILUMI_12211</name>
</gene>
<comment type="similarity">
    <text evidence="2">Belongs to the peptidase M20A family.</text>
</comment>
<keyword evidence="4" id="KW-0963">Cytoplasm</keyword>
<evidence type="ECO:0000256" key="10">
    <source>
        <dbReference type="PIRSR" id="PIRSR036696-2"/>
    </source>
</evidence>
<evidence type="ECO:0000256" key="7">
    <source>
        <dbReference type="ARBA" id="ARBA00022833"/>
    </source>
</evidence>
<feature type="binding site" evidence="10">
    <location>
        <position position="145"/>
    </location>
    <ligand>
        <name>Zn(2+)</name>
        <dbReference type="ChEBI" id="CHEBI:29105"/>
        <label>2</label>
    </ligand>
</feature>
<dbReference type="InterPro" id="IPR001261">
    <property type="entry name" value="ArgE/DapE_CS"/>
</dbReference>
<evidence type="ECO:0000313" key="12">
    <source>
        <dbReference type="EMBL" id="KAF2893961.1"/>
    </source>
</evidence>
<comment type="cofactor">
    <cofactor evidence="10">
        <name>Zn(2+)</name>
        <dbReference type="ChEBI" id="CHEBI:29105"/>
    </cofactor>
    <text evidence="10">Binds 2 Zn(2+) ions per subunit.</text>
</comment>
<feature type="binding site" evidence="10">
    <location>
        <position position="370"/>
    </location>
    <ligand>
        <name>Zn(2+)</name>
        <dbReference type="ChEBI" id="CHEBI:29105"/>
        <label>2</label>
    </ligand>
</feature>
<dbReference type="CDD" id="cd05646">
    <property type="entry name" value="M20_AcylaseI_like"/>
    <property type="match status" value="1"/>
</dbReference>
<keyword evidence="6" id="KW-0378">Hydrolase</keyword>
<dbReference type="FunFam" id="1.10.150.900:FF:000001">
    <property type="entry name" value="Aminoacylase-1, putative"/>
    <property type="match status" value="1"/>
</dbReference>
<dbReference type="EC" id="3.5.1.14" evidence="3"/>
<dbReference type="Gene3D" id="3.40.630.10">
    <property type="entry name" value="Zn peptidases"/>
    <property type="match status" value="1"/>
</dbReference>
<dbReference type="Gene3D" id="1.10.150.900">
    <property type="match status" value="1"/>
</dbReference>
<dbReference type="GO" id="GO:0004046">
    <property type="term" value="F:aminoacylase activity"/>
    <property type="evidence" value="ECO:0007669"/>
    <property type="project" value="UniProtKB-EC"/>
</dbReference>